<dbReference type="Pfam" id="PF00977">
    <property type="entry name" value="His_biosynth"/>
    <property type="match status" value="1"/>
</dbReference>
<dbReference type="GO" id="GO:0003949">
    <property type="term" value="F:1-(5-phosphoribosyl)-5-[(5-phosphoribosylamino)methylideneamino]imidazole-4-carboxamide isomerase activity"/>
    <property type="evidence" value="ECO:0007669"/>
    <property type="project" value="InterPro"/>
</dbReference>
<dbReference type="InterPro" id="IPR006062">
    <property type="entry name" value="His_biosynth"/>
</dbReference>
<comment type="caution">
    <text evidence="3">The sequence shown here is derived from an EMBL/GenBank/DDBJ whole genome shotgun (WGS) entry which is preliminary data.</text>
</comment>
<dbReference type="InterPro" id="IPR044524">
    <property type="entry name" value="Isoase_HisA-like"/>
</dbReference>
<dbReference type="CDD" id="cd04723">
    <property type="entry name" value="HisA_HisF"/>
    <property type="match status" value="1"/>
</dbReference>
<reference evidence="3" key="1">
    <citation type="submission" date="2020-10" db="EMBL/GenBank/DDBJ databases">
        <authorList>
            <person name="Hahn C.J."/>
            <person name="Laso-Perez R."/>
            <person name="Vulcano F."/>
            <person name="Vaziourakis K.-M."/>
            <person name="Stokke R."/>
            <person name="Steen I.H."/>
            <person name="Teske A."/>
            <person name="Boetius A."/>
            <person name="Liebeke M."/>
            <person name="Amann R."/>
            <person name="Knittel K."/>
        </authorList>
    </citation>
    <scope>NUCLEOTIDE SEQUENCE</scope>
    <source>
        <strain evidence="3">Gfbio:e3339647-f889-4370-9287-4fb5cb688e4c:AG392M11_GoMArc1</strain>
    </source>
</reference>
<dbReference type="GO" id="GO:0000105">
    <property type="term" value="P:L-histidine biosynthetic process"/>
    <property type="evidence" value="ECO:0007669"/>
    <property type="project" value="UniProtKB-KW"/>
</dbReference>
<keyword evidence="2" id="KW-0368">Histidine biosynthesis</keyword>
<comment type="similarity">
    <text evidence="1 2">Belongs to the HisA/HisF family.</text>
</comment>
<dbReference type="GO" id="GO:0000162">
    <property type="term" value="P:L-tryptophan biosynthetic process"/>
    <property type="evidence" value="ECO:0007669"/>
    <property type="project" value="TreeGrafter"/>
</dbReference>
<dbReference type="GO" id="GO:0005737">
    <property type="term" value="C:cytoplasm"/>
    <property type="evidence" value="ECO:0007669"/>
    <property type="project" value="TreeGrafter"/>
</dbReference>
<keyword evidence="2" id="KW-0028">Amino-acid biosynthesis</keyword>
<evidence type="ECO:0000313" key="3">
    <source>
        <dbReference type="EMBL" id="CAD6491514.1"/>
    </source>
</evidence>
<proteinExistence type="inferred from homology"/>
<dbReference type="InterPro" id="IPR013785">
    <property type="entry name" value="Aldolase_TIM"/>
</dbReference>
<name>A0A811T308_9EURY</name>
<dbReference type="SUPFAM" id="SSF51366">
    <property type="entry name" value="Ribulose-phoshate binding barrel"/>
    <property type="match status" value="1"/>
</dbReference>
<dbReference type="EMBL" id="CAJHIQ010000004">
    <property type="protein sequence ID" value="CAD6491514.1"/>
    <property type="molecule type" value="Genomic_DNA"/>
</dbReference>
<dbReference type="Proteomes" id="UP000639006">
    <property type="component" value="Unassembled WGS sequence"/>
</dbReference>
<sequence>MFQIVFVLDILNGIVLHALDGRRENYKPIHITSKVCNSSDPLEIIKQLKPEQTYVADLNRLQKTGTDNYRLIKELSKHTLLMADTGIATIEDLEPCLAVSNTAVIGTETADINTIINASKRFPGRVNVSIDIKYGRVLATNRATLKPIDIVSILNKLEINNIIVLDLDRVGTSSGFNIELLEELCTQSEHDILAGGGIRNMEDIETLDNIGVRGALIATAIHNESIPTKILNRYQ</sequence>
<accession>A0A811T308</accession>
<gene>
    <name evidence="3" type="ORF">DIAAKJNI_00117</name>
</gene>
<protein>
    <submittedName>
        <fullName evidence="3">Histidine biosynthesis protein</fullName>
    </submittedName>
</protein>
<dbReference type="InterPro" id="IPR011060">
    <property type="entry name" value="RibuloseP-bd_barrel"/>
</dbReference>
<evidence type="ECO:0000313" key="4">
    <source>
        <dbReference type="Proteomes" id="UP000639006"/>
    </source>
</evidence>
<evidence type="ECO:0000256" key="1">
    <source>
        <dbReference type="ARBA" id="ARBA00009667"/>
    </source>
</evidence>
<organism evidence="3 4">
    <name type="scientific">Candidatus Argoarchaeum ethanivorans</name>
    <dbReference type="NCBI Taxonomy" id="2608793"/>
    <lineage>
        <taxon>Archaea</taxon>
        <taxon>Methanobacteriati</taxon>
        <taxon>Methanobacteriota</taxon>
        <taxon>Stenosarchaea group</taxon>
        <taxon>Methanomicrobia</taxon>
        <taxon>Methanosarcinales</taxon>
        <taxon>Methanosarcinales incertae sedis</taxon>
        <taxon>GOM Arc I cluster</taxon>
        <taxon>Candidatus Argoarchaeum</taxon>
    </lineage>
</organism>
<dbReference type="PANTHER" id="PTHR43090:SF2">
    <property type="entry name" value="1-(5-PHOSPHORIBOSYL)-5-[(5-PHOSPHORIBOSYLAMINO)METHYLIDENEAMINO] IMIDAZOLE-4-CARBOXAMIDE ISOMERASE"/>
    <property type="match status" value="1"/>
</dbReference>
<dbReference type="AlphaFoldDB" id="A0A811T308"/>
<dbReference type="PANTHER" id="PTHR43090">
    <property type="entry name" value="1-(5-PHOSPHORIBOSYL)-5-[(5-PHOSPHORIBOSYLAMINO)METHYLIDENEAMINO] IMIDAZOLE-4-CARBOXAMIDE ISOMERASE"/>
    <property type="match status" value="1"/>
</dbReference>
<evidence type="ECO:0000256" key="2">
    <source>
        <dbReference type="RuleBase" id="RU003657"/>
    </source>
</evidence>
<dbReference type="Gene3D" id="3.20.20.70">
    <property type="entry name" value="Aldolase class I"/>
    <property type="match status" value="1"/>
</dbReference>